<evidence type="ECO:0000259" key="1">
    <source>
        <dbReference type="PROSITE" id="PS51891"/>
    </source>
</evidence>
<dbReference type="PROSITE" id="PS51891">
    <property type="entry name" value="CENP_V_GFA"/>
    <property type="match status" value="1"/>
</dbReference>
<dbReference type="InterPro" id="IPR006913">
    <property type="entry name" value="CENP-V/GFA"/>
</dbReference>
<dbReference type="RefSeq" id="WP_367876609.1">
    <property type="nucleotide sequence ID" value="NZ_JBFNXX010000003.1"/>
</dbReference>
<dbReference type="Gene3D" id="3.90.1590.10">
    <property type="entry name" value="glutathione-dependent formaldehyde- activating enzyme (gfa)"/>
    <property type="match status" value="1"/>
</dbReference>
<name>A0ABV3RIY5_9RHOB</name>
<reference evidence="2 3" key="1">
    <citation type="submission" date="2024-07" db="EMBL/GenBank/DDBJ databases">
        <title>Marimonas sp.nov., isolated from tidal-flat sediment.</title>
        <authorList>
            <person name="Jayan J.N."/>
            <person name="Lee S.S."/>
        </authorList>
    </citation>
    <scope>NUCLEOTIDE SEQUENCE [LARGE SCALE GENOMIC DNA]</scope>
    <source>
        <strain evidence="2 3">MJW-29</strain>
    </source>
</reference>
<comment type="caution">
    <text evidence="2">The sequence shown here is derived from an EMBL/GenBank/DDBJ whole genome shotgun (WGS) entry which is preliminary data.</text>
</comment>
<dbReference type="EMBL" id="JBFNXX010000003">
    <property type="protein sequence ID" value="MEW9918904.1"/>
    <property type="molecule type" value="Genomic_DNA"/>
</dbReference>
<sequence length="111" mass="11700">MAAAAPFRCDCGKIEGVLHAAPRKGLHLECFCDSCRAGALYCGAKLPVGTPVGLYLTQPENITIDKGAEHLRTFAFSPRGIIRWKAGCCGVQMFSSQADPGTPSCPSARTA</sequence>
<gene>
    <name evidence="2" type="ORF">AB2B41_04785</name>
</gene>
<accession>A0ABV3RIY5</accession>
<evidence type="ECO:0000313" key="2">
    <source>
        <dbReference type="EMBL" id="MEW9918904.1"/>
    </source>
</evidence>
<proteinExistence type="predicted"/>
<keyword evidence="3" id="KW-1185">Reference proteome</keyword>
<dbReference type="InterPro" id="IPR046149">
    <property type="entry name" value="DUF6151"/>
</dbReference>
<organism evidence="2 3">
    <name type="scientific">Sulfitobacter sediminis</name>
    <dbReference type="NCBI Taxonomy" id="3234186"/>
    <lineage>
        <taxon>Bacteria</taxon>
        <taxon>Pseudomonadati</taxon>
        <taxon>Pseudomonadota</taxon>
        <taxon>Alphaproteobacteria</taxon>
        <taxon>Rhodobacterales</taxon>
        <taxon>Roseobacteraceae</taxon>
        <taxon>Sulfitobacter</taxon>
    </lineage>
</organism>
<evidence type="ECO:0000313" key="3">
    <source>
        <dbReference type="Proteomes" id="UP001556098"/>
    </source>
</evidence>
<dbReference type="Proteomes" id="UP001556098">
    <property type="component" value="Unassembled WGS sequence"/>
</dbReference>
<protein>
    <submittedName>
        <fullName evidence="2">DUF6151 family protein</fullName>
    </submittedName>
</protein>
<feature type="domain" description="CENP-V/GFA" evidence="1">
    <location>
        <begin position="3"/>
        <end position="111"/>
    </location>
</feature>
<dbReference type="Pfam" id="PF19648">
    <property type="entry name" value="DUF6151"/>
    <property type="match status" value="1"/>
</dbReference>